<dbReference type="GO" id="GO:0052757">
    <property type="term" value="F:chondroitin hydrolase activity"/>
    <property type="evidence" value="ECO:0007669"/>
    <property type="project" value="TreeGrafter"/>
</dbReference>
<evidence type="ECO:0000256" key="2">
    <source>
        <dbReference type="ARBA" id="ARBA00038358"/>
    </source>
</evidence>
<dbReference type="PANTHER" id="PTHR36845:SF1">
    <property type="entry name" value="HYDROLASE, PUTATIVE (AFU_ORTHOLOGUE AFUA_7G05090)-RELATED"/>
    <property type="match status" value="1"/>
</dbReference>
<gene>
    <name evidence="3" type="ORF">BDV96DRAFT_544158</name>
</gene>
<accession>A0A6A5ZDW9</accession>
<protein>
    <submittedName>
        <fullName evidence="3">Six-hairpin glycosidase-like protein</fullName>
    </submittedName>
</protein>
<comment type="similarity">
    <text evidence="2">Belongs to the glycosyl hydrolase 88 family.</text>
</comment>
<keyword evidence="4" id="KW-1185">Reference proteome</keyword>
<evidence type="ECO:0000313" key="3">
    <source>
        <dbReference type="EMBL" id="KAF2116651.1"/>
    </source>
</evidence>
<dbReference type="InterPro" id="IPR012341">
    <property type="entry name" value="6hp_glycosidase-like_sf"/>
</dbReference>
<sequence length="380" mass="43310">MPEYVEPGGERYVNSPADFWTSGFFPGSLYILRERQIRYPGRFSTSLHPLKLRYACKWWTASLHKQASRTDTHDLGFLIQPWAQRGWELNQDVECFNSLVTAANALASRFDERVGCIRSWDTCFTKRYSFGDPSKDFLVIIDNMMNLDLLYYVANLTRNPRLGMIATKHGLKTLTSHIREDNSTCHVVNFEQNGGSIKERMTNQGFSDDSCWTRGQAWGITGYAQAYRWTGEPRFLEASIRLAKYFVDHLPEDNVPYWDFGAPLPGPRDTSAALIAAYGMLLLHQICKDEYEVHERTWLDTALKIIKGVADASLAPKARFVTTSRGHEDVDLGGSETIVLNATINNYEFAPRKWADHGLVYADYYFLLIGNELLKMGVVV</sequence>
<evidence type="ECO:0000313" key="4">
    <source>
        <dbReference type="Proteomes" id="UP000799770"/>
    </source>
</evidence>
<dbReference type="AlphaFoldDB" id="A0A6A5ZDW9"/>
<dbReference type="InterPro" id="IPR008928">
    <property type="entry name" value="6-hairpin_glycosidase_sf"/>
</dbReference>
<keyword evidence="1" id="KW-0378">Hydrolase</keyword>
<name>A0A6A5ZDW9_9PLEO</name>
<evidence type="ECO:0000256" key="1">
    <source>
        <dbReference type="ARBA" id="ARBA00022801"/>
    </source>
</evidence>
<dbReference type="Proteomes" id="UP000799770">
    <property type="component" value="Unassembled WGS sequence"/>
</dbReference>
<reference evidence="3" key="1">
    <citation type="journal article" date="2020" name="Stud. Mycol.">
        <title>101 Dothideomycetes genomes: a test case for predicting lifestyles and emergence of pathogens.</title>
        <authorList>
            <person name="Haridas S."/>
            <person name="Albert R."/>
            <person name="Binder M."/>
            <person name="Bloem J."/>
            <person name="Labutti K."/>
            <person name="Salamov A."/>
            <person name="Andreopoulos B."/>
            <person name="Baker S."/>
            <person name="Barry K."/>
            <person name="Bills G."/>
            <person name="Bluhm B."/>
            <person name="Cannon C."/>
            <person name="Castanera R."/>
            <person name="Culley D."/>
            <person name="Daum C."/>
            <person name="Ezra D."/>
            <person name="Gonzalez J."/>
            <person name="Henrissat B."/>
            <person name="Kuo A."/>
            <person name="Liang C."/>
            <person name="Lipzen A."/>
            <person name="Lutzoni F."/>
            <person name="Magnuson J."/>
            <person name="Mondo S."/>
            <person name="Nolan M."/>
            <person name="Ohm R."/>
            <person name="Pangilinan J."/>
            <person name="Park H.-J."/>
            <person name="Ramirez L."/>
            <person name="Alfaro M."/>
            <person name="Sun H."/>
            <person name="Tritt A."/>
            <person name="Yoshinaga Y."/>
            <person name="Zwiers L.-H."/>
            <person name="Turgeon B."/>
            <person name="Goodwin S."/>
            <person name="Spatafora J."/>
            <person name="Crous P."/>
            <person name="Grigoriev I."/>
        </authorList>
    </citation>
    <scope>NUCLEOTIDE SEQUENCE</scope>
    <source>
        <strain evidence="3">CBS 627.86</strain>
    </source>
</reference>
<dbReference type="OrthoDB" id="2317065at2759"/>
<dbReference type="EMBL" id="ML977320">
    <property type="protein sequence ID" value="KAF2116651.1"/>
    <property type="molecule type" value="Genomic_DNA"/>
</dbReference>
<proteinExistence type="inferred from homology"/>
<dbReference type="InterPro" id="IPR052369">
    <property type="entry name" value="UG_Glycosaminoglycan_Hydrolase"/>
</dbReference>
<organism evidence="3 4">
    <name type="scientific">Lophiotrema nucula</name>
    <dbReference type="NCBI Taxonomy" id="690887"/>
    <lineage>
        <taxon>Eukaryota</taxon>
        <taxon>Fungi</taxon>
        <taxon>Dikarya</taxon>
        <taxon>Ascomycota</taxon>
        <taxon>Pezizomycotina</taxon>
        <taxon>Dothideomycetes</taxon>
        <taxon>Pleosporomycetidae</taxon>
        <taxon>Pleosporales</taxon>
        <taxon>Lophiotremataceae</taxon>
        <taxon>Lophiotrema</taxon>
    </lineage>
</organism>
<dbReference type="SUPFAM" id="SSF48208">
    <property type="entry name" value="Six-hairpin glycosidases"/>
    <property type="match status" value="1"/>
</dbReference>
<dbReference type="GO" id="GO:0000272">
    <property type="term" value="P:polysaccharide catabolic process"/>
    <property type="evidence" value="ECO:0007669"/>
    <property type="project" value="TreeGrafter"/>
</dbReference>
<dbReference type="PANTHER" id="PTHR36845">
    <property type="entry name" value="HYDROLASE, PUTATIVE (AFU_ORTHOLOGUE AFUA_7G05090)-RELATED"/>
    <property type="match status" value="1"/>
</dbReference>
<keyword evidence="3" id="KW-0326">Glycosidase</keyword>
<dbReference type="Gene3D" id="1.50.10.10">
    <property type="match status" value="1"/>
</dbReference>